<feature type="transmembrane region" description="Helical" evidence="6">
    <location>
        <begin position="542"/>
        <end position="566"/>
    </location>
</feature>
<feature type="transmembrane region" description="Helical" evidence="6">
    <location>
        <begin position="202"/>
        <end position="227"/>
    </location>
</feature>
<dbReference type="InterPro" id="IPR004813">
    <property type="entry name" value="OPT"/>
</dbReference>
<dbReference type="GO" id="GO:0016020">
    <property type="term" value="C:membrane"/>
    <property type="evidence" value="ECO:0007669"/>
    <property type="project" value="UniProtKB-SubCell"/>
</dbReference>
<keyword evidence="2" id="KW-0813">Transport</keyword>
<evidence type="ECO:0000313" key="7">
    <source>
        <dbReference type="EMBL" id="GEN58485.1"/>
    </source>
</evidence>
<dbReference type="Pfam" id="PF03169">
    <property type="entry name" value="OPT"/>
    <property type="match status" value="1"/>
</dbReference>
<dbReference type="EMBL" id="BJYF01000001">
    <property type="protein sequence ID" value="GEN58485.1"/>
    <property type="molecule type" value="Genomic_DNA"/>
</dbReference>
<proteinExistence type="predicted"/>
<keyword evidence="5 6" id="KW-0472">Membrane</keyword>
<dbReference type="InterPro" id="IPR045035">
    <property type="entry name" value="YSL-like"/>
</dbReference>
<feature type="transmembrane region" description="Helical" evidence="6">
    <location>
        <begin position="103"/>
        <end position="120"/>
    </location>
</feature>
<comment type="caution">
    <text evidence="7">The sequence shown here is derived from an EMBL/GenBank/DDBJ whole genome shotgun (WGS) entry which is preliminary data.</text>
</comment>
<evidence type="ECO:0000256" key="3">
    <source>
        <dbReference type="ARBA" id="ARBA00022692"/>
    </source>
</evidence>
<accession>A0A511X6E0</accession>
<dbReference type="PANTHER" id="PTHR31645:SF0">
    <property type="entry name" value="OLIGOPEPTIDE TRANSPORTER YGL114W-RELATED"/>
    <property type="match status" value="1"/>
</dbReference>
<dbReference type="NCBIfam" id="TIGR00733">
    <property type="entry name" value="OPT family oligopeptide transporter"/>
    <property type="match status" value="1"/>
</dbReference>
<sequence length="652" mass="66677">MDRSSSAREMTFRGLVIGALITVVFTASNTYLGLRIGLTFSSSIPAAVISMAVLRVLGGGTILENNMVQSQASAAVAIATVFASFPALVLLGFWAHFPYLETFGLTAAGGMTGVLFTIPLRRALVNESPLPYPEGVAAAEILRVGSAADGARANARSLSMLISGAVASGVFSFASGGLRLISDGATAVFSLGSSVFKLSTGFSLALLGAGYLVGIAGGVAMLVGYALSWLVATPLLTAYTPNLDHLAPAAFATSVWVHKVRFIGAGAIALASVCTLAELAGPVLRGVRDALASKVGAHPDERDLSPRAIAIIGAGVTVVLAASLTSFLAPSTHSVVLPVIVGTGFMIIFGFLTAATCGYMAGLVGSSSSPISGIVIIATVLISSIFLLLEAMGLTPAIFSENHHHVAIAFAIAVLSAIVASAAISNDNLQDLKTGQLVGASPWKQEAALLIGCVIGALVIPPILNLLYQAYGFAGAMPRPGMDPSRALAAPQPAIIAMIASGIFERNLDWSMILTGLAVGAVLVIVDRFLRRRKLSLPPLAVGIGLYLPPSVSTTLAVGAFLGWLLKRRGASADKEAGAGTMLASGLIVGESLTGVAMAAVSGATGRDDVLAIVGPGFAQWGTIIGVVAFIGVCIWFVRRVQREDSIAQKTA</sequence>
<comment type="subcellular location">
    <subcellularLocation>
        <location evidence="1">Membrane</location>
        <topology evidence="1">Multi-pass membrane protein</topology>
    </subcellularLocation>
</comment>
<feature type="transmembrane region" description="Helical" evidence="6">
    <location>
        <begin position="44"/>
        <end position="63"/>
    </location>
</feature>
<dbReference type="GO" id="GO:0035673">
    <property type="term" value="F:oligopeptide transmembrane transporter activity"/>
    <property type="evidence" value="ECO:0007669"/>
    <property type="project" value="InterPro"/>
</dbReference>
<dbReference type="PANTHER" id="PTHR31645">
    <property type="entry name" value="OLIGOPEPTIDE TRANSPORTER YGL114W-RELATED"/>
    <property type="match status" value="1"/>
</dbReference>
<feature type="transmembrane region" description="Helical" evidence="6">
    <location>
        <begin position="447"/>
        <end position="467"/>
    </location>
</feature>
<evidence type="ECO:0000256" key="1">
    <source>
        <dbReference type="ARBA" id="ARBA00004141"/>
    </source>
</evidence>
<evidence type="ECO:0000256" key="6">
    <source>
        <dbReference type="SAM" id="Phobius"/>
    </source>
</evidence>
<evidence type="ECO:0000256" key="5">
    <source>
        <dbReference type="ARBA" id="ARBA00023136"/>
    </source>
</evidence>
<feature type="transmembrane region" description="Helical" evidence="6">
    <location>
        <begin position="406"/>
        <end position="424"/>
    </location>
</feature>
<feature type="transmembrane region" description="Helical" evidence="6">
    <location>
        <begin position="335"/>
        <end position="361"/>
    </location>
</feature>
<feature type="transmembrane region" description="Helical" evidence="6">
    <location>
        <begin position="510"/>
        <end position="530"/>
    </location>
</feature>
<feature type="transmembrane region" description="Helical" evidence="6">
    <location>
        <begin position="304"/>
        <end position="328"/>
    </location>
</feature>
<feature type="transmembrane region" description="Helical" evidence="6">
    <location>
        <begin position="75"/>
        <end position="97"/>
    </location>
</feature>
<evidence type="ECO:0000256" key="2">
    <source>
        <dbReference type="ARBA" id="ARBA00022448"/>
    </source>
</evidence>
<keyword evidence="3 6" id="KW-0812">Transmembrane</keyword>
<feature type="transmembrane region" description="Helical" evidence="6">
    <location>
        <begin position="161"/>
        <end position="182"/>
    </location>
</feature>
<dbReference type="AlphaFoldDB" id="A0A511X6E0"/>
<feature type="transmembrane region" description="Helical" evidence="6">
    <location>
        <begin position="12"/>
        <end position="32"/>
    </location>
</feature>
<feature type="transmembrane region" description="Helical" evidence="6">
    <location>
        <begin position="618"/>
        <end position="638"/>
    </location>
</feature>
<gene>
    <name evidence="7" type="ORF">ANI02nite_03690</name>
</gene>
<feature type="transmembrane region" description="Helical" evidence="6">
    <location>
        <begin position="262"/>
        <end position="284"/>
    </location>
</feature>
<dbReference type="NCBIfam" id="TIGR00728">
    <property type="entry name" value="OPT_sfam"/>
    <property type="match status" value="1"/>
</dbReference>
<organism evidence="7 8">
    <name type="scientific">Acetobacter nitrogenifigens DSM 23921 = NBRC 105050</name>
    <dbReference type="NCBI Taxonomy" id="1120919"/>
    <lineage>
        <taxon>Bacteria</taxon>
        <taxon>Pseudomonadati</taxon>
        <taxon>Pseudomonadota</taxon>
        <taxon>Alphaproteobacteria</taxon>
        <taxon>Acetobacterales</taxon>
        <taxon>Acetobacteraceae</taxon>
        <taxon>Acetobacter</taxon>
    </lineage>
</organism>
<dbReference type="InterPro" id="IPR004814">
    <property type="entry name" value="Oligopep_transpt"/>
</dbReference>
<keyword evidence="8" id="KW-1185">Reference proteome</keyword>
<protein>
    <submittedName>
        <fullName evidence="7">Oligopeptide transporter, OPT family protein</fullName>
    </submittedName>
</protein>
<keyword evidence="4 6" id="KW-1133">Transmembrane helix</keyword>
<reference evidence="7 8" key="1">
    <citation type="submission" date="2019-07" db="EMBL/GenBank/DDBJ databases">
        <title>Whole genome shotgun sequence of Acetobacter nitrogenifigens NBRC 105050.</title>
        <authorList>
            <person name="Hosoyama A."/>
            <person name="Uohara A."/>
            <person name="Ohji S."/>
            <person name="Ichikawa N."/>
        </authorList>
    </citation>
    <scope>NUCLEOTIDE SEQUENCE [LARGE SCALE GENOMIC DNA]</scope>
    <source>
        <strain evidence="7 8">NBRC 105050</strain>
    </source>
</reference>
<evidence type="ECO:0000313" key="8">
    <source>
        <dbReference type="Proteomes" id="UP000321635"/>
    </source>
</evidence>
<dbReference type="RefSeq" id="WP_026396624.1">
    <property type="nucleotide sequence ID" value="NZ_AUBI01000001.1"/>
</dbReference>
<feature type="transmembrane region" description="Helical" evidence="6">
    <location>
        <begin position="373"/>
        <end position="394"/>
    </location>
</feature>
<dbReference type="Proteomes" id="UP000321635">
    <property type="component" value="Unassembled WGS sequence"/>
</dbReference>
<name>A0A511X6E0_9PROT</name>
<evidence type="ECO:0000256" key="4">
    <source>
        <dbReference type="ARBA" id="ARBA00022989"/>
    </source>
</evidence>